<keyword evidence="1 3" id="KW-0808">Transferase</keyword>
<dbReference type="Pfam" id="PF13649">
    <property type="entry name" value="Methyltransf_25"/>
    <property type="match status" value="1"/>
</dbReference>
<keyword evidence="4" id="KW-1185">Reference proteome</keyword>
<evidence type="ECO:0000259" key="2">
    <source>
        <dbReference type="Pfam" id="PF13649"/>
    </source>
</evidence>
<dbReference type="EMBL" id="FUXC01000011">
    <property type="protein sequence ID" value="SJZ96577.1"/>
    <property type="molecule type" value="Genomic_DNA"/>
</dbReference>
<dbReference type="OrthoDB" id="9791837at2"/>
<proteinExistence type="predicted"/>
<dbReference type="CDD" id="cd02440">
    <property type="entry name" value="AdoMet_MTases"/>
    <property type="match status" value="1"/>
</dbReference>
<dbReference type="Proteomes" id="UP000190395">
    <property type="component" value="Unassembled WGS sequence"/>
</dbReference>
<dbReference type="GO" id="GO:0032259">
    <property type="term" value="P:methylation"/>
    <property type="evidence" value="ECO:0007669"/>
    <property type="project" value="UniProtKB-KW"/>
</dbReference>
<accession>A0A1T4PZ42</accession>
<dbReference type="SUPFAM" id="SSF53335">
    <property type="entry name" value="S-adenosyl-L-methionine-dependent methyltransferases"/>
    <property type="match status" value="1"/>
</dbReference>
<name>A0A1T4PZ42_9SPIR</name>
<dbReference type="InterPro" id="IPR029063">
    <property type="entry name" value="SAM-dependent_MTases_sf"/>
</dbReference>
<dbReference type="Gene3D" id="3.40.50.150">
    <property type="entry name" value="Vaccinia Virus protein VP39"/>
    <property type="match status" value="1"/>
</dbReference>
<sequence length="242" mass="28203">MEINQNIAEYYDELYPVTEEQKVFYQKKMILFKKPVKFLQIGCGSGTFEHNLAREGSDVTGIETSQELLESANRKRRTQLMAVRYFQMSSLEMTRFLGKKFYNIISILNGRIVFTHDKTLMKKFFFDCRQLVSENGFLILELPNFENYSELEKIEFPVRESIRASLKSVIEKRGEKFYLEQILTNSNDKKLVVTQDAPVYLLKPSEIENFALEAGFSKVELYSDFAENPFTEKSQRVVAVVS</sequence>
<dbReference type="GO" id="GO:0008168">
    <property type="term" value="F:methyltransferase activity"/>
    <property type="evidence" value="ECO:0007669"/>
    <property type="project" value="UniProtKB-KW"/>
</dbReference>
<dbReference type="STRING" id="225004.SAMN02745152_01777"/>
<dbReference type="GeneID" id="303368005"/>
<reference evidence="3 4" key="1">
    <citation type="submission" date="2017-02" db="EMBL/GenBank/DDBJ databases">
        <authorList>
            <person name="Peterson S.W."/>
        </authorList>
    </citation>
    <scope>NUCLEOTIDE SEQUENCE [LARGE SCALE GENOMIC DNA]</scope>
    <source>
        <strain evidence="3 4">ATCC BAA-909</strain>
    </source>
</reference>
<gene>
    <name evidence="3" type="ORF">SAMN02745152_01777</name>
</gene>
<keyword evidence="3" id="KW-0489">Methyltransferase</keyword>
<protein>
    <submittedName>
        <fullName evidence="3">Methyltransferase domain-containing protein</fullName>
    </submittedName>
</protein>
<evidence type="ECO:0000256" key="1">
    <source>
        <dbReference type="ARBA" id="ARBA00022679"/>
    </source>
</evidence>
<dbReference type="AlphaFoldDB" id="A0A1T4PZ42"/>
<dbReference type="RefSeq" id="WP_078931508.1">
    <property type="nucleotide sequence ID" value="NZ_CAMEQG010000040.1"/>
</dbReference>
<evidence type="ECO:0000313" key="4">
    <source>
        <dbReference type="Proteomes" id="UP000190395"/>
    </source>
</evidence>
<dbReference type="Gene3D" id="2.20.25.110">
    <property type="entry name" value="S-adenosyl-L-methionine-dependent methyltransferases"/>
    <property type="match status" value="1"/>
</dbReference>
<feature type="domain" description="Methyltransferase" evidence="2">
    <location>
        <begin position="39"/>
        <end position="135"/>
    </location>
</feature>
<evidence type="ECO:0000313" key="3">
    <source>
        <dbReference type="EMBL" id="SJZ96577.1"/>
    </source>
</evidence>
<dbReference type="PANTHER" id="PTHR43861">
    <property type="entry name" value="TRANS-ACONITATE 2-METHYLTRANSFERASE-RELATED"/>
    <property type="match status" value="1"/>
</dbReference>
<organism evidence="3 4">
    <name type="scientific">Treponema berlinense</name>
    <dbReference type="NCBI Taxonomy" id="225004"/>
    <lineage>
        <taxon>Bacteria</taxon>
        <taxon>Pseudomonadati</taxon>
        <taxon>Spirochaetota</taxon>
        <taxon>Spirochaetia</taxon>
        <taxon>Spirochaetales</taxon>
        <taxon>Treponemataceae</taxon>
        <taxon>Treponema</taxon>
    </lineage>
</organism>
<dbReference type="InterPro" id="IPR041698">
    <property type="entry name" value="Methyltransf_25"/>
</dbReference>